<dbReference type="Proteomes" id="UP000176409">
    <property type="component" value="Unassembled WGS sequence"/>
</dbReference>
<keyword evidence="2" id="KW-0472">Membrane</keyword>
<organism evidence="3 4">
    <name type="scientific">Candidatus Gottesmanbacteria bacterium RIFCSPLOWO2_01_FULL_49_10</name>
    <dbReference type="NCBI Taxonomy" id="1798396"/>
    <lineage>
        <taxon>Bacteria</taxon>
        <taxon>Candidatus Gottesmaniibacteriota</taxon>
    </lineage>
</organism>
<evidence type="ECO:0000313" key="4">
    <source>
        <dbReference type="Proteomes" id="UP000176409"/>
    </source>
</evidence>
<dbReference type="STRING" id="1798396.A2973_01005"/>
<reference evidence="3 4" key="1">
    <citation type="journal article" date="2016" name="Nat. Commun.">
        <title>Thousands of microbial genomes shed light on interconnected biogeochemical processes in an aquifer system.</title>
        <authorList>
            <person name="Anantharaman K."/>
            <person name="Brown C.T."/>
            <person name="Hug L.A."/>
            <person name="Sharon I."/>
            <person name="Castelle C.J."/>
            <person name="Probst A.J."/>
            <person name="Thomas B.C."/>
            <person name="Singh A."/>
            <person name="Wilkins M.J."/>
            <person name="Karaoz U."/>
            <person name="Brodie E.L."/>
            <person name="Williams K.H."/>
            <person name="Hubbard S.S."/>
            <person name="Banfield J.F."/>
        </authorList>
    </citation>
    <scope>NUCLEOTIDE SEQUENCE [LARGE SCALE GENOMIC DNA]</scope>
</reference>
<feature type="region of interest" description="Disordered" evidence="1">
    <location>
        <begin position="30"/>
        <end position="49"/>
    </location>
</feature>
<dbReference type="EMBL" id="MFJZ01000022">
    <property type="protein sequence ID" value="OGG30442.1"/>
    <property type="molecule type" value="Genomic_DNA"/>
</dbReference>
<evidence type="ECO:0000313" key="3">
    <source>
        <dbReference type="EMBL" id="OGG30442.1"/>
    </source>
</evidence>
<proteinExistence type="predicted"/>
<feature type="transmembrane region" description="Helical" evidence="2">
    <location>
        <begin position="6"/>
        <end position="25"/>
    </location>
</feature>
<evidence type="ECO:0000256" key="1">
    <source>
        <dbReference type="SAM" id="MobiDB-lite"/>
    </source>
</evidence>
<protein>
    <submittedName>
        <fullName evidence="3">Uncharacterized protein</fullName>
    </submittedName>
</protein>
<evidence type="ECO:0000256" key="2">
    <source>
        <dbReference type="SAM" id="Phobius"/>
    </source>
</evidence>
<accession>A0A1F6B119</accession>
<keyword evidence="2" id="KW-1133">Transmembrane helix</keyword>
<gene>
    <name evidence="3" type="ORF">A2973_01005</name>
</gene>
<dbReference type="AlphaFoldDB" id="A0A1F6B119"/>
<sequence>MPRNTYLLVSVLAVIVALVVGVNIGRRVGNPSGKPTISQTPAASSVSPSPGPIAVANTEVYTNPFCRISFDYPAGYTKLDSATTSAAFTDPVNQNNGVLVTCQKNIPRPAVAEENIETTNVGSVSAKIFHATSPKDGTAIDSFIVRHPKTGLDIFIAGIGPAFQQITKSLKLLP</sequence>
<keyword evidence="2" id="KW-0812">Transmembrane</keyword>
<name>A0A1F6B119_9BACT</name>
<comment type="caution">
    <text evidence="3">The sequence shown here is derived from an EMBL/GenBank/DDBJ whole genome shotgun (WGS) entry which is preliminary data.</text>
</comment>